<evidence type="ECO:0000313" key="1">
    <source>
        <dbReference type="EMBL" id="SFG39166.1"/>
    </source>
</evidence>
<accession>A0A1I2RN29</accession>
<dbReference type="Proteomes" id="UP000199229">
    <property type="component" value="Unassembled WGS sequence"/>
</dbReference>
<dbReference type="EMBL" id="FOPM01000002">
    <property type="protein sequence ID" value="SFG39166.1"/>
    <property type="molecule type" value="Genomic_DNA"/>
</dbReference>
<name>A0A1I2RN29_9HYPH</name>
<protein>
    <submittedName>
        <fullName evidence="1">Uncharacterized protein</fullName>
    </submittedName>
</protein>
<dbReference type="AlphaFoldDB" id="A0A1I2RN29"/>
<dbReference type="InterPro" id="IPR021232">
    <property type="entry name" value="DUF2735"/>
</dbReference>
<sequence>MTPSATRETAKIYAFPTGGRLGLDRREAGRPVVDAKAAPAGPVVPALCGYHEAALMDADRSRKS</sequence>
<keyword evidence="2" id="KW-1185">Reference proteome</keyword>
<dbReference type="Pfam" id="PF10931">
    <property type="entry name" value="DUF2735"/>
    <property type="match status" value="1"/>
</dbReference>
<gene>
    <name evidence="1" type="ORF">SAMN05192565_102289</name>
</gene>
<organism evidence="1 2">
    <name type="scientific">Methylobacterium gossipiicola</name>
    <dbReference type="NCBI Taxonomy" id="582675"/>
    <lineage>
        <taxon>Bacteria</taxon>
        <taxon>Pseudomonadati</taxon>
        <taxon>Pseudomonadota</taxon>
        <taxon>Alphaproteobacteria</taxon>
        <taxon>Hyphomicrobiales</taxon>
        <taxon>Methylobacteriaceae</taxon>
        <taxon>Methylobacterium</taxon>
    </lineage>
</organism>
<dbReference type="OrthoDB" id="8001436at2"/>
<dbReference type="RefSeq" id="WP_091968773.1">
    <property type="nucleotide sequence ID" value="NZ_FOPM01000002.1"/>
</dbReference>
<proteinExistence type="predicted"/>
<reference evidence="2" key="1">
    <citation type="submission" date="2016-10" db="EMBL/GenBank/DDBJ databases">
        <authorList>
            <person name="Varghese N."/>
            <person name="Submissions S."/>
        </authorList>
    </citation>
    <scope>NUCLEOTIDE SEQUENCE [LARGE SCALE GENOMIC DNA]</scope>
    <source>
        <strain evidence="2">Gh-105</strain>
    </source>
</reference>
<evidence type="ECO:0000313" key="2">
    <source>
        <dbReference type="Proteomes" id="UP000199229"/>
    </source>
</evidence>